<accession>A0AAD5JEC8</accession>
<proteinExistence type="predicted"/>
<evidence type="ECO:0000259" key="2">
    <source>
        <dbReference type="Pfam" id="PF22936"/>
    </source>
</evidence>
<dbReference type="InterPro" id="IPR054722">
    <property type="entry name" value="PolX-like_BBD"/>
</dbReference>
<comment type="caution">
    <text evidence="3">The sequence shown here is derived from an EMBL/GenBank/DDBJ whole genome shotgun (WGS) entry which is preliminary data.</text>
</comment>
<feature type="domain" description="Retrovirus-related Pol polyprotein from transposon TNT 1-94-like beta-barrel" evidence="2">
    <location>
        <begin position="64"/>
        <end position="138"/>
    </location>
</feature>
<dbReference type="EMBL" id="JAJSOW010000003">
    <property type="protein sequence ID" value="KAI9196368.1"/>
    <property type="molecule type" value="Genomic_DNA"/>
</dbReference>
<sequence length="214" mass="23571">MSFPAHRIQVVGCPLLDWSTSSQTKEVAGIVTCSEPVTSVVIKSEVVKKLKVWLCRCVKKIVCCSNHMCGRKEMFSELDETFASEVKFGNNSKVPVMGKGKISISLNDGSKNTISEVLFVPSLHQNLLNMGQLSEKGYDMRIYRGVCTINDEQKGLIAKGCWDWSCNKGSSLDIDVDLDEIDSHPRDDPVLTPVAPPSPVNPHLAESSCCPQRE</sequence>
<dbReference type="Pfam" id="PF22936">
    <property type="entry name" value="Pol_BBD"/>
    <property type="match status" value="1"/>
</dbReference>
<dbReference type="AlphaFoldDB" id="A0AAD5JEC8"/>
<dbReference type="Proteomes" id="UP001064489">
    <property type="component" value="Chromosome 1"/>
</dbReference>
<feature type="region of interest" description="Disordered" evidence="1">
    <location>
        <begin position="183"/>
        <end position="214"/>
    </location>
</feature>
<evidence type="ECO:0000256" key="1">
    <source>
        <dbReference type="SAM" id="MobiDB-lite"/>
    </source>
</evidence>
<evidence type="ECO:0000313" key="3">
    <source>
        <dbReference type="EMBL" id="KAI9196368.1"/>
    </source>
</evidence>
<keyword evidence="4" id="KW-1185">Reference proteome</keyword>
<reference evidence="3" key="1">
    <citation type="journal article" date="2022" name="Plant J.">
        <title>Strategies of tolerance reflected in two North American maple genomes.</title>
        <authorList>
            <person name="McEvoy S.L."/>
            <person name="Sezen U.U."/>
            <person name="Trouern-Trend A."/>
            <person name="McMahon S.M."/>
            <person name="Schaberg P.G."/>
            <person name="Yang J."/>
            <person name="Wegrzyn J.L."/>
            <person name="Swenson N.G."/>
        </authorList>
    </citation>
    <scope>NUCLEOTIDE SEQUENCE</scope>
    <source>
        <strain evidence="3">91603</strain>
    </source>
</reference>
<name>A0AAD5JEC8_ACENE</name>
<evidence type="ECO:0000313" key="4">
    <source>
        <dbReference type="Proteomes" id="UP001064489"/>
    </source>
</evidence>
<organism evidence="3 4">
    <name type="scientific">Acer negundo</name>
    <name type="common">Box elder</name>
    <dbReference type="NCBI Taxonomy" id="4023"/>
    <lineage>
        <taxon>Eukaryota</taxon>
        <taxon>Viridiplantae</taxon>
        <taxon>Streptophyta</taxon>
        <taxon>Embryophyta</taxon>
        <taxon>Tracheophyta</taxon>
        <taxon>Spermatophyta</taxon>
        <taxon>Magnoliopsida</taxon>
        <taxon>eudicotyledons</taxon>
        <taxon>Gunneridae</taxon>
        <taxon>Pentapetalae</taxon>
        <taxon>rosids</taxon>
        <taxon>malvids</taxon>
        <taxon>Sapindales</taxon>
        <taxon>Sapindaceae</taxon>
        <taxon>Hippocastanoideae</taxon>
        <taxon>Acereae</taxon>
        <taxon>Acer</taxon>
    </lineage>
</organism>
<reference evidence="3" key="2">
    <citation type="submission" date="2023-02" db="EMBL/GenBank/DDBJ databases">
        <authorList>
            <person name="Swenson N.G."/>
            <person name="Wegrzyn J.L."/>
            <person name="Mcevoy S.L."/>
        </authorList>
    </citation>
    <scope>NUCLEOTIDE SEQUENCE</scope>
    <source>
        <strain evidence="3">91603</strain>
        <tissue evidence="3">Leaf</tissue>
    </source>
</reference>
<protein>
    <recommendedName>
        <fullName evidence="2">Retrovirus-related Pol polyprotein from transposon TNT 1-94-like beta-barrel domain-containing protein</fullName>
    </recommendedName>
</protein>
<gene>
    <name evidence="3" type="ORF">LWI28_023326</name>
</gene>